<keyword evidence="6" id="KW-0046">Antibiotic resistance</keyword>
<keyword evidence="3" id="KW-0813">Transport</keyword>
<dbReference type="PANTHER" id="PTHR42711:SF5">
    <property type="entry name" value="ABC TRANSPORTER ATP-BINDING PROTEIN NATA"/>
    <property type="match status" value="1"/>
</dbReference>
<evidence type="ECO:0000256" key="6">
    <source>
        <dbReference type="ARBA" id="ARBA00023251"/>
    </source>
</evidence>
<organism evidence="8 9">
    <name type="scientific">Actinomadura verrucosospora</name>
    <dbReference type="NCBI Taxonomy" id="46165"/>
    <lineage>
        <taxon>Bacteria</taxon>
        <taxon>Bacillati</taxon>
        <taxon>Actinomycetota</taxon>
        <taxon>Actinomycetes</taxon>
        <taxon>Streptosporangiales</taxon>
        <taxon>Thermomonosporaceae</taxon>
        <taxon>Actinomadura</taxon>
    </lineage>
</organism>
<keyword evidence="4" id="KW-0547">Nucleotide-binding</keyword>
<dbReference type="GO" id="GO:0005524">
    <property type="term" value="F:ATP binding"/>
    <property type="evidence" value="ECO:0007669"/>
    <property type="project" value="UniProtKB-KW"/>
</dbReference>
<dbReference type="SUPFAM" id="SSF52540">
    <property type="entry name" value="P-loop containing nucleoside triphosphate hydrolases"/>
    <property type="match status" value="1"/>
</dbReference>
<evidence type="ECO:0000313" key="8">
    <source>
        <dbReference type="EMBL" id="QKG18650.1"/>
    </source>
</evidence>
<dbReference type="PROSITE" id="PS50893">
    <property type="entry name" value="ABC_TRANSPORTER_2"/>
    <property type="match status" value="1"/>
</dbReference>
<dbReference type="InterPro" id="IPR003439">
    <property type="entry name" value="ABC_transporter-like_ATP-bd"/>
</dbReference>
<dbReference type="GO" id="GO:0005886">
    <property type="term" value="C:plasma membrane"/>
    <property type="evidence" value="ECO:0007669"/>
    <property type="project" value="UniProtKB-SubCell"/>
</dbReference>
<dbReference type="InterPro" id="IPR050763">
    <property type="entry name" value="ABC_transporter_ATP-binding"/>
</dbReference>
<dbReference type="CDD" id="cd03230">
    <property type="entry name" value="ABC_DR_subfamily_A"/>
    <property type="match status" value="1"/>
</dbReference>
<dbReference type="GO" id="GO:0016887">
    <property type="term" value="F:ATP hydrolysis activity"/>
    <property type="evidence" value="ECO:0007669"/>
    <property type="project" value="InterPro"/>
</dbReference>
<dbReference type="AlphaFoldDB" id="A0A7D3VNP5"/>
<gene>
    <name evidence="8" type="ORF">ACTIVE_0284</name>
</gene>
<evidence type="ECO:0000256" key="4">
    <source>
        <dbReference type="ARBA" id="ARBA00022741"/>
    </source>
</evidence>
<evidence type="ECO:0000256" key="1">
    <source>
        <dbReference type="ARBA" id="ARBA00004202"/>
    </source>
</evidence>
<proteinExistence type="inferred from homology"/>
<dbReference type="Proteomes" id="UP000501240">
    <property type="component" value="Chromosome"/>
</dbReference>
<dbReference type="RefSeq" id="WP_173092023.1">
    <property type="nucleotide sequence ID" value="NZ_CP053892.1"/>
</dbReference>
<name>A0A7D3VNP5_ACTVE</name>
<evidence type="ECO:0000256" key="2">
    <source>
        <dbReference type="ARBA" id="ARBA00005417"/>
    </source>
</evidence>
<dbReference type="Pfam" id="PF00005">
    <property type="entry name" value="ABC_tran"/>
    <property type="match status" value="1"/>
</dbReference>
<evidence type="ECO:0000256" key="3">
    <source>
        <dbReference type="ARBA" id="ARBA00022448"/>
    </source>
</evidence>
<dbReference type="GO" id="GO:0046677">
    <property type="term" value="P:response to antibiotic"/>
    <property type="evidence" value="ECO:0007669"/>
    <property type="project" value="UniProtKB-KW"/>
</dbReference>
<reference evidence="8 9" key="1">
    <citation type="submission" date="2020-05" db="EMBL/GenBank/DDBJ databases">
        <title>Actinomadura verrucosospora NRRL-B18236 (PFL_A860) Genome sequencing and assembly.</title>
        <authorList>
            <person name="Samborskyy M."/>
        </authorList>
    </citation>
    <scope>NUCLEOTIDE SEQUENCE [LARGE SCALE GENOMIC DNA]</scope>
    <source>
        <strain evidence="8 9">NRRL:B18236</strain>
    </source>
</reference>
<accession>A0A7D3VNP5</accession>
<dbReference type="SMART" id="SM00382">
    <property type="entry name" value="AAA"/>
    <property type="match status" value="1"/>
</dbReference>
<dbReference type="InterPro" id="IPR003593">
    <property type="entry name" value="AAA+_ATPase"/>
</dbReference>
<comment type="similarity">
    <text evidence="2">Belongs to the ABC transporter superfamily.</text>
</comment>
<keyword evidence="5 8" id="KW-0067">ATP-binding</keyword>
<dbReference type="EMBL" id="CP053892">
    <property type="protein sequence ID" value="QKG18650.1"/>
    <property type="molecule type" value="Genomic_DNA"/>
</dbReference>
<evidence type="ECO:0000259" key="7">
    <source>
        <dbReference type="PROSITE" id="PS50893"/>
    </source>
</evidence>
<dbReference type="Gene3D" id="3.40.50.300">
    <property type="entry name" value="P-loop containing nucleotide triphosphate hydrolases"/>
    <property type="match status" value="1"/>
</dbReference>
<dbReference type="InterPro" id="IPR027417">
    <property type="entry name" value="P-loop_NTPase"/>
</dbReference>
<comment type="subcellular location">
    <subcellularLocation>
        <location evidence="1">Cell membrane</location>
        <topology evidence="1">Peripheral membrane protein</topology>
    </subcellularLocation>
</comment>
<feature type="domain" description="ABC transporter" evidence="7">
    <location>
        <begin position="15"/>
        <end position="256"/>
    </location>
</feature>
<sequence length="330" mass="35231">MAAPNPDPSTETPAIEVRDLRRVYAGQGRRESKKPPRVALDGISLSVPRGEVHGILGPNGAGKTTLVKILSTALLPTSGTARVLGHDVVAEAQRVRARIGVALGGERGFHAYLTARQTLRFWAAMLGIPRADRAARCDAMLARFALLERADSPVHTYSRGMRQRLHLARALLPDPGVLFLDEPTIGIDPGARRDFRALVAELAAEGKTIVVTTHDTSEAENICDRVTLIDRGSILISDSPSALSSVLGEFAQVDVDDAEEAALDAVRGLDGVAGVDRDTDGCAHVRLTATAAIRPVIETLLAHGAVRVRTASPPLESVYLRLTEQRAPIP</sequence>
<evidence type="ECO:0000313" key="9">
    <source>
        <dbReference type="Proteomes" id="UP000501240"/>
    </source>
</evidence>
<dbReference type="PANTHER" id="PTHR42711">
    <property type="entry name" value="ABC TRANSPORTER ATP-BINDING PROTEIN"/>
    <property type="match status" value="1"/>
</dbReference>
<protein>
    <submittedName>
        <fullName evidence="8">ABC transporter ATP-binding protein</fullName>
    </submittedName>
</protein>
<keyword evidence="9" id="KW-1185">Reference proteome</keyword>
<evidence type="ECO:0000256" key="5">
    <source>
        <dbReference type="ARBA" id="ARBA00022840"/>
    </source>
</evidence>